<keyword evidence="2" id="KW-1185">Reference proteome</keyword>
<dbReference type="EMBL" id="CP068224">
    <property type="protein sequence ID" value="QQT54766.1"/>
    <property type="molecule type" value="Genomic_DNA"/>
</dbReference>
<reference evidence="1 2" key="1">
    <citation type="submission" date="2021-01" db="EMBL/GenBank/DDBJ databases">
        <title>FDA dAtabase for Regulatory Grade micrObial Sequences (FDA-ARGOS): Supporting development and validation of Infectious Disease Dx tests.</title>
        <authorList>
            <person name="Sproer C."/>
            <person name="Gronow S."/>
            <person name="Severitt S."/>
            <person name="Schroder I."/>
            <person name="Tallon L."/>
            <person name="Sadzewicz L."/>
            <person name="Zhao X."/>
            <person name="Boylan J."/>
            <person name="Ott S."/>
            <person name="Bowen H."/>
            <person name="Vavikolanu K."/>
            <person name="Mehta A."/>
            <person name="Aluvathingal J."/>
            <person name="Nadendla S."/>
            <person name="Lowell S."/>
            <person name="Myers T."/>
            <person name="Yan Y."/>
            <person name="Sichtig H."/>
        </authorList>
    </citation>
    <scope>NUCLEOTIDE SEQUENCE [LARGE SCALE GENOMIC DNA]</scope>
    <source>
        <strain evidence="1 2">FDAARGOS_1141</strain>
    </source>
</reference>
<proteinExistence type="predicted"/>
<gene>
    <name evidence="1" type="ORF">I6I98_05785</name>
</gene>
<sequence length="57" mass="6394">MNKFNQLTVLLISVLSRSALQGNAQNKTLLVDPTDRTWYHTGLPNRLSIMPASLLKN</sequence>
<protein>
    <submittedName>
        <fullName evidence="1">Uncharacterized protein</fullName>
    </submittedName>
</protein>
<organism evidence="1 2">
    <name type="scientific">Sphingobacterium multivorum</name>
    <dbReference type="NCBI Taxonomy" id="28454"/>
    <lineage>
        <taxon>Bacteria</taxon>
        <taxon>Pseudomonadati</taxon>
        <taxon>Bacteroidota</taxon>
        <taxon>Sphingobacteriia</taxon>
        <taxon>Sphingobacteriales</taxon>
        <taxon>Sphingobacteriaceae</taxon>
        <taxon>Sphingobacterium</taxon>
    </lineage>
</organism>
<name>A0ABX7CRN3_SPHMU</name>
<accession>A0ABX7CRN3</accession>
<evidence type="ECO:0000313" key="2">
    <source>
        <dbReference type="Proteomes" id="UP000595498"/>
    </source>
</evidence>
<evidence type="ECO:0000313" key="1">
    <source>
        <dbReference type="EMBL" id="QQT54766.1"/>
    </source>
</evidence>
<dbReference type="Proteomes" id="UP000595498">
    <property type="component" value="Chromosome"/>
</dbReference>